<feature type="transmembrane region" description="Helical" evidence="12">
    <location>
        <begin position="194"/>
        <end position="214"/>
    </location>
</feature>
<keyword evidence="15" id="KW-1185">Reference proteome</keyword>
<dbReference type="GO" id="GO:0005886">
    <property type="term" value="C:plasma membrane"/>
    <property type="evidence" value="ECO:0007669"/>
    <property type="project" value="UniProtKB-SubCell"/>
</dbReference>
<dbReference type="GO" id="GO:0005243">
    <property type="term" value="F:gap junction channel activity"/>
    <property type="evidence" value="ECO:0007669"/>
    <property type="project" value="TreeGrafter"/>
</dbReference>
<evidence type="ECO:0000256" key="3">
    <source>
        <dbReference type="ARBA" id="ARBA00022448"/>
    </source>
</evidence>
<name>A0A811JSK1_9BILA</name>
<dbReference type="PANTHER" id="PTHR11893:SF20">
    <property type="entry name" value="INNEXIN-3"/>
    <property type="match status" value="1"/>
</dbReference>
<feature type="region of interest" description="Disordered" evidence="13">
    <location>
        <begin position="389"/>
        <end position="411"/>
    </location>
</feature>
<evidence type="ECO:0000256" key="10">
    <source>
        <dbReference type="ARBA" id="ARBA00023136"/>
    </source>
</evidence>
<dbReference type="Pfam" id="PF00876">
    <property type="entry name" value="Innexin"/>
    <property type="match status" value="1"/>
</dbReference>
<feature type="transmembrane region" description="Helical" evidence="12">
    <location>
        <begin position="101"/>
        <end position="123"/>
    </location>
</feature>
<keyword evidence="11 12" id="KW-0407">Ion channel</keyword>
<dbReference type="Proteomes" id="UP000614601">
    <property type="component" value="Unassembled WGS sequence"/>
</dbReference>
<proteinExistence type="inferred from homology"/>
<evidence type="ECO:0000256" key="12">
    <source>
        <dbReference type="RuleBase" id="RU010713"/>
    </source>
</evidence>
<feature type="transmembrane region" description="Helical" evidence="12">
    <location>
        <begin position="27"/>
        <end position="49"/>
    </location>
</feature>
<evidence type="ECO:0000313" key="15">
    <source>
        <dbReference type="Proteomes" id="UP000614601"/>
    </source>
</evidence>
<evidence type="ECO:0000256" key="5">
    <source>
        <dbReference type="ARBA" id="ARBA00022692"/>
    </source>
</evidence>
<evidence type="ECO:0000256" key="1">
    <source>
        <dbReference type="ARBA" id="ARBA00004610"/>
    </source>
</evidence>
<keyword evidence="3 12" id="KW-0813">Transport</keyword>
<evidence type="ECO:0000256" key="6">
    <source>
        <dbReference type="ARBA" id="ARBA00022868"/>
    </source>
</evidence>
<gene>
    <name evidence="12" type="primary">inx</name>
    <name evidence="14" type="ORF">BOKJ2_LOCUS1108</name>
</gene>
<dbReference type="InterPro" id="IPR000990">
    <property type="entry name" value="Innexin"/>
</dbReference>
<dbReference type="OrthoDB" id="5867527at2759"/>
<comment type="function">
    <text evidence="12">Structural component of the gap junctions.</text>
</comment>
<dbReference type="GO" id="GO:0005921">
    <property type="term" value="C:gap junction"/>
    <property type="evidence" value="ECO:0007669"/>
    <property type="project" value="UniProtKB-SubCell"/>
</dbReference>
<keyword evidence="8 12" id="KW-1133">Transmembrane helix</keyword>
<organism evidence="14 15">
    <name type="scientific">Bursaphelenchus okinawaensis</name>
    <dbReference type="NCBI Taxonomy" id="465554"/>
    <lineage>
        <taxon>Eukaryota</taxon>
        <taxon>Metazoa</taxon>
        <taxon>Ecdysozoa</taxon>
        <taxon>Nematoda</taxon>
        <taxon>Chromadorea</taxon>
        <taxon>Rhabditida</taxon>
        <taxon>Tylenchina</taxon>
        <taxon>Tylenchomorpha</taxon>
        <taxon>Aphelenchoidea</taxon>
        <taxon>Aphelenchoididae</taxon>
        <taxon>Bursaphelenchus</taxon>
    </lineage>
</organism>
<evidence type="ECO:0000256" key="13">
    <source>
        <dbReference type="SAM" id="MobiDB-lite"/>
    </source>
</evidence>
<keyword evidence="10 12" id="KW-0472">Membrane</keyword>
<accession>A0A811JSK1</accession>
<evidence type="ECO:0000256" key="2">
    <source>
        <dbReference type="ARBA" id="ARBA00004651"/>
    </source>
</evidence>
<keyword evidence="4" id="KW-1003">Cell membrane</keyword>
<comment type="caution">
    <text evidence="14">The sequence shown here is derived from an EMBL/GenBank/DDBJ whole genome shotgun (WGS) entry which is preliminary data.</text>
</comment>
<dbReference type="EMBL" id="CAJFCW020000001">
    <property type="protein sequence ID" value="CAG9081718.1"/>
    <property type="molecule type" value="Genomic_DNA"/>
</dbReference>
<keyword evidence="9 12" id="KW-0406">Ion transport</keyword>
<dbReference type="AlphaFoldDB" id="A0A811JSK1"/>
<evidence type="ECO:0000256" key="8">
    <source>
        <dbReference type="ARBA" id="ARBA00022989"/>
    </source>
</evidence>
<protein>
    <recommendedName>
        <fullName evidence="12">Innexin</fullName>
    </recommendedName>
</protein>
<comment type="subcellular location">
    <subcellularLocation>
        <location evidence="1">Cell junction</location>
        <location evidence="1">Gap junction</location>
    </subcellularLocation>
    <subcellularLocation>
        <location evidence="2 12">Cell membrane</location>
        <topology evidence="2 12">Multi-pass membrane protein</topology>
    </subcellularLocation>
</comment>
<keyword evidence="6" id="KW-0303">Gap junction</keyword>
<dbReference type="PROSITE" id="PS51013">
    <property type="entry name" value="PANNEXIN"/>
    <property type="match status" value="1"/>
</dbReference>
<evidence type="ECO:0000256" key="11">
    <source>
        <dbReference type="ARBA" id="ARBA00023303"/>
    </source>
</evidence>
<evidence type="ECO:0000256" key="4">
    <source>
        <dbReference type="ARBA" id="ARBA00022475"/>
    </source>
</evidence>
<dbReference type="PANTHER" id="PTHR11893">
    <property type="entry name" value="INNEXIN"/>
    <property type="match status" value="1"/>
</dbReference>
<dbReference type="GO" id="GO:0034220">
    <property type="term" value="P:monoatomic ion transmembrane transport"/>
    <property type="evidence" value="ECO:0007669"/>
    <property type="project" value="UniProtKB-KW"/>
</dbReference>
<reference evidence="14" key="1">
    <citation type="submission" date="2020-09" db="EMBL/GenBank/DDBJ databases">
        <authorList>
            <person name="Kikuchi T."/>
        </authorList>
    </citation>
    <scope>NUCLEOTIDE SEQUENCE</scope>
    <source>
        <strain evidence="14">SH1</strain>
    </source>
</reference>
<evidence type="ECO:0000256" key="7">
    <source>
        <dbReference type="ARBA" id="ARBA00022949"/>
    </source>
</evidence>
<keyword evidence="7" id="KW-0965">Cell junction</keyword>
<evidence type="ECO:0000313" key="14">
    <source>
        <dbReference type="EMBL" id="CAD5206424.1"/>
    </source>
</evidence>
<sequence>MLGIPFLDDAVSRIFKPHTFDDPIDRLNYFITASLLAFFAIMVSAKQYVGAPIQCWMPMEFKGGWEQYAEDYCFIQNTYYVPMEEEIPQEISDRDERQFGYYQWVPVVLALQAFMFYIPNWIWKTLHQQSGLDLSTAITDAQNIRSMKCKDKHEESSKLSQYLCESLEINEVRQVPRTIFCMRFGRSLGSFVSMLYLFIKLMYLVNVFSQFVLLNNFIGRGFHLWGWTALQTLWTGGEWTDSPVFPRVSMCDFRVRRLANMHRYTVQCVLMINMFNEKIYLFIWFWFMFVAISTSINFLYCLSQMLPPRARENTIRKMLKRYDDHDNIFEQPSGQQVISNFVNNGLRPDGVLLLRFIEGHAGAIVARDICNRLFKEYLKGLQKDLQQRPYLAPPSSHSTKSTSPGVEESYGRVPLPEYQEKLLQPDSAFSLGKPKYV</sequence>
<keyword evidence="5 12" id="KW-0812">Transmembrane</keyword>
<dbReference type="EMBL" id="CAJFDH010000001">
    <property type="protein sequence ID" value="CAD5206424.1"/>
    <property type="molecule type" value="Genomic_DNA"/>
</dbReference>
<comment type="similarity">
    <text evidence="12">Belongs to the pannexin family.</text>
</comment>
<dbReference type="Proteomes" id="UP000783686">
    <property type="component" value="Unassembled WGS sequence"/>
</dbReference>
<dbReference type="PRINTS" id="PR01262">
    <property type="entry name" value="INNEXIN"/>
</dbReference>
<evidence type="ECO:0000256" key="9">
    <source>
        <dbReference type="ARBA" id="ARBA00023065"/>
    </source>
</evidence>
<feature type="transmembrane region" description="Helical" evidence="12">
    <location>
        <begin position="279"/>
        <end position="300"/>
    </location>
</feature>
<feature type="compositionally biased region" description="Low complexity" evidence="13">
    <location>
        <begin position="393"/>
        <end position="404"/>
    </location>
</feature>